<organism evidence="7 8">
    <name type="scientific">Niabella pedocola</name>
    <dbReference type="NCBI Taxonomy" id="1752077"/>
    <lineage>
        <taxon>Bacteria</taxon>
        <taxon>Pseudomonadati</taxon>
        <taxon>Bacteroidota</taxon>
        <taxon>Chitinophagia</taxon>
        <taxon>Chitinophagales</taxon>
        <taxon>Chitinophagaceae</taxon>
        <taxon>Niabella</taxon>
    </lineage>
</organism>
<evidence type="ECO:0000313" key="8">
    <source>
        <dbReference type="Proteomes" id="UP001199816"/>
    </source>
</evidence>
<reference evidence="7 8" key="1">
    <citation type="submission" date="2021-11" db="EMBL/GenBank/DDBJ databases">
        <title>Genomic of Niabella pedocola.</title>
        <authorList>
            <person name="Wu T."/>
        </authorList>
    </citation>
    <scope>NUCLEOTIDE SEQUENCE [LARGE SCALE GENOMIC DNA]</scope>
    <source>
        <strain evidence="7 8">JCM 31011</strain>
    </source>
</reference>
<dbReference type="InterPro" id="IPR012944">
    <property type="entry name" value="SusD_RagB_dom"/>
</dbReference>
<keyword evidence="5" id="KW-0998">Cell outer membrane</keyword>
<keyword evidence="4" id="KW-0472">Membrane</keyword>
<evidence type="ECO:0000256" key="1">
    <source>
        <dbReference type="ARBA" id="ARBA00004442"/>
    </source>
</evidence>
<evidence type="ECO:0000256" key="5">
    <source>
        <dbReference type="ARBA" id="ARBA00023237"/>
    </source>
</evidence>
<gene>
    <name evidence="7" type="ORF">LQ567_09480</name>
</gene>
<name>A0ABS8PPI1_9BACT</name>
<dbReference type="Pfam" id="PF07980">
    <property type="entry name" value="SusD_RagB"/>
    <property type="match status" value="1"/>
</dbReference>
<comment type="caution">
    <text evidence="7">The sequence shown here is derived from an EMBL/GenBank/DDBJ whole genome shotgun (WGS) entry which is preliminary data.</text>
</comment>
<accession>A0ABS8PPI1</accession>
<comment type="subcellular location">
    <subcellularLocation>
        <location evidence="1">Cell outer membrane</location>
    </subcellularLocation>
</comment>
<dbReference type="SUPFAM" id="SSF48452">
    <property type="entry name" value="TPR-like"/>
    <property type="match status" value="1"/>
</dbReference>
<dbReference type="Proteomes" id="UP001199816">
    <property type="component" value="Unassembled WGS sequence"/>
</dbReference>
<comment type="similarity">
    <text evidence="2">Belongs to the SusD family.</text>
</comment>
<dbReference type="EMBL" id="JAJNEC010000005">
    <property type="protein sequence ID" value="MCD2422992.1"/>
    <property type="molecule type" value="Genomic_DNA"/>
</dbReference>
<evidence type="ECO:0000256" key="4">
    <source>
        <dbReference type="ARBA" id="ARBA00023136"/>
    </source>
</evidence>
<protein>
    <submittedName>
        <fullName evidence="7">RagB/SusD family nutrient uptake outer membrane protein</fullName>
    </submittedName>
</protein>
<proteinExistence type="inferred from homology"/>
<sequence length="587" mass="66728">MKQYKVIVLFIFLSGFLVQCKKGFLDRTPQSEIIPGIFFNTEKDLELYTNSFYANTAVIPTAEGVYNEDDDNVIKNSLSDFLTGKRVVPVSGGSWNWYHLRNINYFLANYNKVQLPGAKHYGGVAHLFRALFYFDKVATFGDVPWYSAVIDIQDSSLLNRPRDKRTLVMDSVLADLDTAISWMSEPKGMPDKVEKVHKWTALAFKSRICLFEGTFRKYHPEFNLPGADKFLQEAAKAAETLINSGAYGLNTSTPDKAYQELFSSKAAIDKEVILTRRFSNDLQIWHNVNYYTITASYGRPGLEKKLVNSYLMKDGTRFTDKADYSTQPFFNEVQNRDPRLSQTIRTPGYTRIGNTKKLPPDFTGTVTGYQLIKFVTSEAEDFYNRSTNDMPVVRYAEVLLNFAEAKAELGTLTQADIDKSIKLLRDRVSMPNMNLVAANATPDSYLAAQYTQVSGANKGIILEIRRERRIELVMESFRRRDLLRWKEGHLFAEQFKGMYFPGVGPYDLDGDGKVDVYIYTGTRPPESGPQYLKLGSEVILENNANGGSILVNPQVAKVFNESRDYLEPIPVQEMQLNPNLVQNPNWK</sequence>
<evidence type="ECO:0000259" key="6">
    <source>
        <dbReference type="Pfam" id="PF07980"/>
    </source>
</evidence>
<feature type="domain" description="RagB/SusD" evidence="6">
    <location>
        <begin position="296"/>
        <end position="586"/>
    </location>
</feature>
<evidence type="ECO:0000313" key="7">
    <source>
        <dbReference type="EMBL" id="MCD2422992.1"/>
    </source>
</evidence>
<evidence type="ECO:0000256" key="2">
    <source>
        <dbReference type="ARBA" id="ARBA00006275"/>
    </source>
</evidence>
<dbReference type="RefSeq" id="WP_231004263.1">
    <property type="nucleotide sequence ID" value="NZ_JAJNEC010000005.1"/>
</dbReference>
<dbReference type="InterPro" id="IPR011990">
    <property type="entry name" value="TPR-like_helical_dom_sf"/>
</dbReference>
<keyword evidence="8" id="KW-1185">Reference proteome</keyword>
<evidence type="ECO:0000256" key="3">
    <source>
        <dbReference type="ARBA" id="ARBA00022729"/>
    </source>
</evidence>
<dbReference type="Gene3D" id="1.25.40.390">
    <property type="match status" value="1"/>
</dbReference>
<keyword evidence="3" id="KW-0732">Signal</keyword>